<accession>A0A0T9QHG7</accession>
<dbReference type="NCBIfam" id="TIGR04495">
    <property type="entry name" value="RiPP_XyeA"/>
    <property type="match status" value="1"/>
</dbReference>
<dbReference type="InterPro" id="IPR030990">
    <property type="entry name" value="RiPP_XyeA"/>
</dbReference>
<protein>
    <recommendedName>
        <fullName evidence="3">RSAM-modified RiPP, XyeA family</fullName>
    </recommendedName>
</protein>
<reference evidence="2" key="1">
    <citation type="submission" date="2015-03" db="EMBL/GenBank/DDBJ databases">
        <authorList>
            <consortium name="Pathogen Informatics"/>
            <person name="Murphy D."/>
        </authorList>
    </citation>
    <scope>NUCLEOTIDE SEQUENCE [LARGE SCALE GENOMIC DNA]</scope>
    <source>
        <strain evidence="2">IP6945</strain>
    </source>
</reference>
<dbReference type="EMBL" id="CQAW01000017">
    <property type="protein sequence ID" value="CNI11715.1"/>
    <property type="molecule type" value="Genomic_DNA"/>
</dbReference>
<dbReference type="RefSeq" id="WP_072082693.1">
    <property type="nucleotide sequence ID" value="NZ_CABHXQ010000083.1"/>
</dbReference>
<evidence type="ECO:0000313" key="2">
    <source>
        <dbReference type="Proteomes" id="UP000041882"/>
    </source>
</evidence>
<proteinExistence type="predicted"/>
<evidence type="ECO:0000313" key="1">
    <source>
        <dbReference type="EMBL" id="CNI11715.1"/>
    </source>
</evidence>
<keyword evidence="2" id="KW-1185">Reference proteome</keyword>
<organism evidence="1 2">
    <name type="scientific">Yersinia thracica</name>
    <dbReference type="NCBI Taxonomy" id="2890319"/>
    <lineage>
        <taxon>Bacteria</taxon>
        <taxon>Pseudomonadati</taxon>
        <taxon>Pseudomonadota</taxon>
        <taxon>Gammaproteobacteria</taxon>
        <taxon>Enterobacterales</taxon>
        <taxon>Yersiniaceae</taxon>
        <taxon>Yersinia</taxon>
    </lineage>
</organism>
<sequence length="51" mass="5801">MSRLQKEINETKTVINICNTKKSQPQHLADSILDKIAGGWVNAFVNWPKSF</sequence>
<name>A0A0T9QHG7_9GAMM</name>
<dbReference type="AlphaFoldDB" id="A0A0T9QHG7"/>
<evidence type="ECO:0008006" key="3">
    <source>
        <dbReference type="Google" id="ProtNLM"/>
    </source>
</evidence>
<gene>
    <name evidence="1" type="ORF">ERS008472_03277</name>
</gene>
<dbReference type="Proteomes" id="UP000041882">
    <property type="component" value="Unassembled WGS sequence"/>
</dbReference>